<name>A0ACB9FFV9_ARCLA</name>
<dbReference type="Proteomes" id="UP001055879">
    <property type="component" value="Linkage Group LG01"/>
</dbReference>
<evidence type="ECO:0000313" key="2">
    <source>
        <dbReference type="Proteomes" id="UP001055879"/>
    </source>
</evidence>
<comment type="caution">
    <text evidence="1">The sequence shown here is derived from an EMBL/GenBank/DDBJ whole genome shotgun (WGS) entry which is preliminary data.</text>
</comment>
<sequence length="123" mass="13449">MIEHSAKQEILPNLSSTPRCTTPTPPPTITPPTLTPTGSPTPPCKNTPLVVTPPPLGLMLSSMCVTNCRMQATFKACRRYVREIASHVVTNATVFNQDLWKKEFCGQCYTNMQLSSGPSLKQS</sequence>
<proteinExistence type="predicted"/>
<organism evidence="1 2">
    <name type="scientific">Arctium lappa</name>
    <name type="common">Greater burdock</name>
    <name type="synonym">Lappa major</name>
    <dbReference type="NCBI Taxonomy" id="4217"/>
    <lineage>
        <taxon>Eukaryota</taxon>
        <taxon>Viridiplantae</taxon>
        <taxon>Streptophyta</taxon>
        <taxon>Embryophyta</taxon>
        <taxon>Tracheophyta</taxon>
        <taxon>Spermatophyta</taxon>
        <taxon>Magnoliopsida</taxon>
        <taxon>eudicotyledons</taxon>
        <taxon>Gunneridae</taxon>
        <taxon>Pentapetalae</taxon>
        <taxon>asterids</taxon>
        <taxon>campanulids</taxon>
        <taxon>Asterales</taxon>
        <taxon>Asteraceae</taxon>
        <taxon>Carduoideae</taxon>
        <taxon>Cardueae</taxon>
        <taxon>Arctiinae</taxon>
        <taxon>Arctium</taxon>
    </lineage>
</organism>
<protein>
    <submittedName>
        <fullName evidence="1">Uncharacterized protein</fullName>
    </submittedName>
</protein>
<gene>
    <name evidence="1" type="ORF">L6452_00995</name>
</gene>
<keyword evidence="2" id="KW-1185">Reference proteome</keyword>
<evidence type="ECO:0000313" key="1">
    <source>
        <dbReference type="EMBL" id="KAI3769881.1"/>
    </source>
</evidence>
<reference evidence="2" key="1">
    <citation type="journal article" date="2022" name="Mol. Ecol. Resour.">
        <title>The genomes of chicory, endive, great burdock and yacon provide insights into Asteraceae palaeo-polyploidization history and plant inulin production.</title>
        <authorList>
            <person name="Fan W."/>
            <person name="Wang S."/>
            <person name="Wang H."/>
            <person name="Wang A."/>
            <person name="Jiang F."/>
            <person name="Liu H."/>
            <person name="Zhao H."/>
            <person name="Xu D."/>
            <person name="Zhang Y."/>
        </authorList>
    </citation>
    <scope>NUCLEOTIDE SEQUENCE [LARGE SCALE GENOMIC DNA]</scope>
    <source>
        <strain evidence="2">cv. Niubang</strain>
    </source>
</reference>
<accession>A0ACB9FFV9</accession>
<dbReference type="EMBL" id="CM042047">
    <property type="protein sequence ID" value="KAI3769881.1"/>
    <property type="molecule type" value="Genomic_DNA"/>
</dbReference>
<reference evidence="1 2" key="2">
    <citation type="journal article" date="2022" name="Mol. Ecol. Resour.">
        <title>The genomes of chicory, endive, great burdock and yacon provide insights into Asteraceae paleo-polyploidization history and plant inulin production.</title>
        <authorList>
            <person name="Fan W."/>
            <person name="Wang S."/>
            <person name="Wang H."/>
            <person name="Wang A."/>
            <person name="Jiang F."/>
            <person name="Liu H."/>
            <person name="Zhao H."/>
            <person name="Xu D."/>
            <person name="Zhang Y."/>
        </authorList>
    </citation>
    <scope>NUCLEOTIDE SEQUENCE [LARGE SCALE GENOMIC DNA]</scope>
    <source>
        <strain evidence="2">cv. Niubang</strain>
    </source>
</reference>